<sequence length="87" mass="9259">MTQDFRQPAAAGAGAGPGLAPQQRAVLTLMRVFALLFVLVGAWFWLMPPASLVADQATLLGVALMVAGASEFASVAVLGRYWQRKKK</sequence>
<evidence type="ECO:0008006" key="4">
    <source>
        <dbReference type="Google" id="ProtNLM"/>
    </source>
</evidence>
<dbReference type="AlphaFoldDB" id="A0A4R1B1P7"/>
<dbReference type="RefSeq" id="WP_131448814.1">
    <property type="nucleotide sequence ID" value="NZ_SJZB01000050.1"/>
</dbReference>
<evidence type="ECO:0000313" key="3">
    <source>
        <dbReference type="Proteomes" id="UP000295443"/>
    </source>
</evidence>
<keyword evidence="1" id="KW-0472">Membrane</keyword>
<keyword evidence="1" id="KW-0812">Transmembrane</keyword>
<reference evidence="2 3" key="1">
    <citation type="submission" date="2019-03" db="EMBL/GenBank/DDBJ databases">
        <title>Genome sequence of Thiobacillaceae bacterium LSR1, a sulfur-oxidizing bacterium isolated from freshwater sediment.</title>
        <authorList>
            <person name="Li S."/>
        </authorList>
    </citation>
    <scope>NUCLEOTIDE SEQUENCE [LARGE SCALE GENOMIC DNA]</scope>
    <source>
        <strain evidence="2 3">LSR1</strain>
    </source>
</reference>
<accession>A0A4R1B1P7</accession>
<organism evidence="2 3">
    <name type="scientific">Parasulfuritortus cantonensis</name>
    <dbReference type="NCBI Taxonomy" id="2528202"/>
    <lineage>
        <taxon>Bacteria</taxon>
        <taxon>Pseudomonadati</taxon>
        <taxon>Pseudomonadota</taxon>
        <taxon>Betaproteobacteria</taxon>
        <taxon>Nitrosomonadales</taxon>
        <taxon>Thiobacillaceae</taxon>
        <taxon>Parasulfuritortus</taxon>
    </lineage>
</organism>
<evidence type="ECO:0000256" key="1">
    <source>
        <dbReference type="SAM" id="Phobius"/>
    </source>
</evidence>
<name>A0A4R1B1P7_9PROT</name>
<feature type="transmembrane region" description="Helical" evidence="1">
    <location>
        <begin position="25"/>
        <end position="46"/>
    </location>
</feature>
<feature type="transmembrane region" description="Helical" evidence="1">
    <location>
        <begin position="58"/>
        <end position="82"/>
    </location>
</feature>
<proteinExistence type="predicted"/>
<gene>
    <name evidence="2" type="ORF">EZJ19_14470</name>
</gene>
<dbReference type="EMBL" id="SJZB01000050">
    <property type="protein sequence ID" value="TCJ11721.1"/>
    <property type="molecule type" value="Genomic_DNA"/>
</dbReference>
<comment type="caution">
    <text evidence="2">The sequence shown here is derived from an EMBL/GenBank/DDBJ whole genome shotgun (WGS) entry which is preliminary data.</text>
</comment>
<evidence type="ECO:0000313" key="2">
    <source>
        <dbReference type="EMBL" id="TCJ11721.1"/>
    </source>
</evidence>
<keyword evidence="1" id="KW-1133">Transmembrane helix</keyword>
<dbReference type="Proteomes" id="UP000295443">
    <property type="component" value="Unassembled WGS sequence"/>
</dbReference>
<protein>
    <recommendedName>
        <fullName evidence="4">Transmembrane protein</fullName>
    </recommendedName>
</protein>
<keyword evidence="3" id="KW-1185">Reference proteome</keyword>